<organism evidence="2 3">
    <name type="scientific">Pleomassaria siparia CBS 279.74</name>
    <dbReference type="NCBI Taxonomy" id="1314801"/>
    <lineage>
        <taxon>Eukaryota</taxon>
        <taxon>Fungi</taxon>
        <taxon>Dikarya</taxon>
        <taxon>Ascomycota</taxon>
        <taxon>Pezizomycotina</taxon>
        <taxon>Dothideomycetes</taxon>
        <taxon>Pleosporomycetidae</taxon>
        <taxon>Pleosporales</taxon>
        <taxon>Pleomassariaceae</taxon>
        <taxon>Pleomassaria</taxon>
    </lineage>
</organism>
<accession>A0A6G1JZL4</accession>
<proteinExistence type="predicted"/>
<dbReference type="CDD" id="cd09917">
    <property type="entry name" value="F-box_SF"/>
    <property type="match status" value="1"/>
</dbReference>
<dbReference type="PROSITE" id="PS50181">
    <property type="entry name" value="FBOX"/>
    <property type="match status" value="1"/>
</dbReference>
<dbReference type="InterPro" id="IPR036047">
    <property type="entry name" value="F-box-like_dom_sf"/>
</dbReference>
<dbReference type="AlphaFoldDB" id="A0A6G1JZL4"/>
<dbReference type="SUPFAM" id="SSF81383">
    <property type="entry name" value="F-box domain"/>
    <property type="match status" value="1"/>
</dbReference>
<dbReference type="OrthoDB" id="3766406at2759"/>
<evidence type="ECO:0000313" key="3">
    <source>
        <dbReference type="Proteomes" id="UP000799428"/>
    </source>
</evidence>
<sequence length="431" mass="50009">MPATMISLPCRAHHECTYHKHWSPAPSSSAPTDPLDKNSSTIVNIKATSIQVPTVVKSKRLSLFHPEIQQKAEPAPFQRLPTELLLSILFYLSPVEQASFALTCRSFALILGPEAWKDAQKNGHTSWVHHDQMLDVLQRDLNSEAWWRCNECLRYHTRRRIFRKPQVKKRLNFQDLLDFRARLDEKKSLRLGNTKDPLYVLDFPLLKSVMSRHFHASQDGICLNSLRCRGIRTFPLTETTKMELKYEVLNKIVLDRLLLQVTYTFTPLRTMFVRNMDVPDVSTLDFLQALDFWLCNHLQASSAIIQAVDAQADKFQALYCKYCPTQYTVNTTISLPSARFQVFEIKTWHNLGAGRSAKDIKWIHIARRRKEKKLYAWGKQNIAEAFERILCSTTEEFERQLERSDGVGSWYDPELQRRAYKTLPVNLAGRL</sequence>
<dbReference type="Pfam" id="PF12937">
    <property type="entry name" value="F-box-like"/>
    <property type="match status" value="1"/>
</dbReference>
<dbReference type="EMBL" id="MU005777">
    <property type="protein sequence ID" value="KAF2706049.1"/>
    <property type="molecule type" value="Genomic_DNA"/>
</dbReference>
<dbReference type="Gene3D" id="1.20.1280.50">
    <property type="match status" value="1"/>
</dbReference>
<evidence type="ECO:0000259" key="1">
    <source>
        <dbReference type="PROSITE" id="PS50181"/>
    </source>
</evidence>
<keyword evidence="3" id="KW-1185">Reference proteome</keyword>
<feature type="domain" description="F-box" evidence="1">
    <location>
        <begin position="74"/>
        <end position="119"/>
    </location>
</feature>
<dbReference type="InterPro" id="IPR001810">
    <property type="entry name" value="F-box_dom"/>
</dbReference>
<evidence type="ECO:0000313" key="2">
    <source>
        <dbReference type="EMBL" id="KAF2706049.1"/>
    </source>
</evidence>
<protein>
    <recommendedName>
        <fullName evidence="1">F-box domain-containing protein</fullName>
    </recommendedName>
</protein>
<name>A0A6G1JZL4_9PLEO</name>
<gene>
    <name evidence="2" type="ORF">K504DRAFT_493862</name>
</gene>
<reference evidence="2" key="1">
    <citation type="journal article" date="2020" name="Stud. Mycol.">
        <title>101 Dothideomycetes genomes: a test case for predicting lifestyles and emergence of pathogens.</title>
        <authorList>
            <person name="Haridas S."/>
            <person name="Albert R."/>
            <person name="Binder M."/>
            <person name="Bloem J."/>
            <person name="Labutti K."/>
            <person name="Salamov A."/>
            <person name="Andreopoulos B."/>
            <person name="Baker S."/>
            <person name="Barry K."/>
            <person name="Bills G."/>
            <person name="Bluhm B."/>
            <person name="Cannon C."/>
            <person name="Castanera R."/>
            <person name="Culley D."/>
            <person name="Daum C."/>
            <person name="Ezra D."/>
            <person name="Gonzalez J."/>
            <person name="Henrissat B."/>
            <person name="Kuo A."/>
            <person name="Liang C."/>
            <person name="Lipzen A."/>
            <person name="Lutzoni F."/>
            <person name="Magnuson J."/>
            <person name="Mondo S."/>
            <person name="Nolan M."/>
            <person name="Ohm R."/>
            <person name="Pangilinan J."/>
            <person name="Park H.-J."/>
            <person name="Ramirez L."/>
            <person name="Alfaro M."/>
            <person name="Sun H."/>
            <person name="Tritt A."/>
            <person name="Yoshinaga Y."/>
            <person name="Zwiers L.-H."/>
            <person name="Turgeon B."/>
            <person name="Goodwin S."/>
            <person name="Spatafora J."/>
            <person name="Crous P."/>
            <person name="Grigoriev I."/>
        </authorList>
    </citation>
    <scope>NUCLEOTIDE SEQUENCE</scope>
    <source>
        <strain evidence="2">CBS 279.74</strain>
    </source>
</reference>
<dbReference type="Proteomes" id="UP000799428">
    <property type="component" value="Unassembled WGS sequence"/>
</dbReference>